<dbReference type="CDD" id="cd02440">
    <property type="entry name" value="AdoMet_MTases"/>
    <property type="match status" value="1"/>
</dbReference>
<reference evidence="4 5" key="1">
    <citation type="submission" date="2019-07" db="EMBL/GenBank/DDBJ databases">
        <title>Reinekea sp. strain SSH23 genome sequencing and assembly.</title>
        <authorList>
            <person name="Kim I."/>
        </authorList>
    </citation>
    <scope>NUCLEOTIDE SEQUENCE [LARGE SCALE GENOMIC DNA]</scope>
    <source>
        <strain evidence="4 5">SSH23</strain>
    </source>
</reference>
<gene>
    <name evidence="4" type="ORF">FME95_07820</name>
</gene>
<keyword evidence="1 4" id="KW-0489">Methyltransferase</keyword>
<evidence type="ECO:0000259" key="3">
    <source>
        <dbReference type="Pfam" id="PF13649"/>
    </source>
</evidence>
<dbReference type="AlphaFoldDB" id="A0A5C8ZB60"/>
<dbReference type="EMBL" id="VKAD01000001">
    <property type="protein sequence ID" value="TXR54431.1"/>
    <property type="molecule type" value="Genomic_DNA"/>
</dbReference>
<dbReference type="SUPFAM" id="SSF53335">
    <property type="entry name" value="S-adenosyl-L-methionine-dependent methyltransferases"/>
    <property type="match status" value="1"/>
</dbReference>
<keyword evidence="5" id="KW-1185">Reference proteome</keyword>
<protein>
    <submittedName>
        <fullName evidence="4">Methyltransferase domain-containing protein</fullName>
    </submittedName>
</protein>
<comment type="caution">
    <text evidence="4">The sequence shown here is derived from an EMBL/GenBank/DDBJ whole genome shotgun (WGS) entry which is preliminary data.</text>
</comment>
<evidence type="ECO:0000313" key="5">
    <source>
        <dbReference type="Proteomes" id="UP000321764"/>
    </source>
</evidence>
<sequence>MMETTMTDTSLSKQAQQQSAAMDHIAQLYQQAFSDNPTQVEASQWLAEQLPKGAKVLDVGCGSGVPTAKLLADQEMDVLGIDFSSKMIELAQQQVANAKFQIMDISNIDFEAESFDAIACFFSLLMLKKEDIVSSLKQLYQTLKPGGYFLISMVEGDFDYIEIPFFDTKVNVSAYTKSALESELTAAGFSIIKSHDVEFRAYKEAAAEQQIFIYCQRN</sequence>
<dbReference type="Pfam" id="PF13649">
    <property type="entry name" value="Methyltransf_25"/>
    <property type="match status" value="1"/>
</dbReference>
<dbReference type="InterPro" id="IPR041698">
    <property type="entry name" value="Methyltransf_25"/>
</dbReference>
<dbReference type="Proteomes" id="UP000321764">
    <property type="component" value="Unassembled WGS sequence"/>
</dbReference>
<dbReference type="PANTHER" id="PTHR43861:SF1">
    <property type="entry name" value="TRANS-ACONITATE 2-METHYLTRANSFERASE"/>
    <property type="match status" value="1"/>
</dbReference>
<dbReference type="GO" id="GO:0032259">
    <property type="term" value="P:methylation"/>
    <property type="evidence" value="ECO:0007669"/>
    <property type="project" value="UniProtKB-KW"/>
</dbReference>
<dbReference type="OrthoDB" id="9791837at2"/>
<dbReference type="PANTHER" id="PTHR43861">
    <property type="entry name" value="TRANS-ACONITATE 2-METHYLTRANSFERASE-RELATED"/>
    <property type="match status" value="1"/>
</dbReference>
<accession>A0A5C8ZB60</accession>
<dbReference type="GO" id="GO:0008168">
    <property type="term" value="F:methyltransferase activity"/>
    <property type="evidence" value="ECO:0007669"/>
    <property type="project" value="UniProtKB-KW"/>
</dbReference>
<dbReference type="Gene3D" id="3.40.50.150">
    <property type="entry name" value="Vaccinia Virus protein VP39"/>
    <property type="match status" value="1"/>
</dbReference>
<evidence type="ECO:0000256" key="1">
    <source>
        <dbReference type="ARBA" id="ARBA00022603"/>
    </source>
</evidence>
<proteinExistence type="predicted"/>
<organism evidence="4 5">
    <name type="scientific">Reinekea thalattae</name>
    <dbReference type="NCBI Taxonomy" id="2593301"/>
    <lineage>
        <taxon>Bacteria</taxon>
        <taxon>Pseudomonadati</taxon>
        <taxon>Pseudomonadota</taxon>
        <taxon>Gammaproteobacteria</taxon>
        <taxon>Oceanospirillales</taxon>
        <taxon>Saccharospirillaceae</taxon>
        <taxon>Reinekea</taxon>
    </lineage>
</organism>
<dbReference type="InterPro" id="IPR029063">
    <property type="entry name" value="SAM-dependent_MTases_sf"/>
</dbReference>
<keyword evidence="2 4" id="KW-0808">Transferase</keyword>
<feature type="domain" description="Methyltransferase" evidence="3">
    <location>
        <begin position="56"/>
        <end position="147"/>
    </location>
</feature>
<name>A0A5C8ZB60_9GAMM</name>
<evidence type="ECO:0000256" key="2">
    <source>
        <dbReference type="ARBA" id="ARBA00022679"/>
    </source>
</evidence>
<evidence type="ECO:0000313" key="4">
    <source>
        <dbReference type="EMBL" id="TXR54431.1"/>
    </source>
</evidence>